<dbReference type="RefSeq" id="XP_060324489.1">
    <property type="nucleotide sequence ID" value="XM_060465644.1"/>
</dbReference>
<proteinExistence type="predicted"/>
<comment type="caution">
    <text evidence="1">The sequence shown here is derived from an EMBL/GenBank/DDBJ whole genome shotgun (WGS) entry which is preliminary data.</text>
</comment>
<dbReference type="EMBL" id="JAUEPS010000062">
    <property type="protein sequence ID" value="KAK0442802.1"/>
    <property type="molecule type" value="Genomic_DNA"/>
</dbReference>
<gene>
    <name evidence="1" type="ORF">EV420DRAFT_1072271</name>
</gene>
<reference evidence="1" key="1">
    <citation type="submission" date="2023-06" db="EMBL/GenBank/DDBJ databases">
        <authorList>
            <consortium name="Lawrence Berkeley National Laboratory"/>
            <person name="Ahrendt S."/>
            <person name="Sahu N."/>
            <person name="Indic B."/>
            <person name="Wong-Bajracharya J."/>
            <person name="Merenyi Z."/>
            <person name="Ke H.-M."/>
            <person name="Monk M."/>
            <person name="Kocsube S."/>
            <person name="Drula E."/>
            <person name="Lipzen A."/>
            <person name="Balint B."/>
            <person name="Henrissat B."/>
            <person name="Andreopoulos B."/>
            <person name="Martin F.M."/>
            <person name="Harder C.B."/>
            <person name="Rigling D."/>
            <person name="Ford K.L."/>
            <person name="Foster G.D."/>
            <person name="Pangilinan J."/>
            <person name="Papanicolaou A."/>
            <person name="Barry K."/>
            <person name="LaButti K."/>
            <person name="Viragh M."/>
            <person name="Koriabine M."/>
            <person name="Yan M."/>
            <person name="Riley R."/>
            <person name="Champramary S."/>
            <person name="Plett K.L."/>
            <person name="Tsai I.J."/>
            <person name="Slot J."/>
            <person name="Sipos G."/>
            <person name="Plett J."/>
            <person name="Nagy L.G."/>
            <person name="Grigoriev I.V."/>
        </authorList>
    </citation>
    <scope>NUCLEOTIDE SEQUENCE</scope>
    <source>
        <strain evidence="1">CCBAS 213</strain>
    </source>
</reference>
<accession>A0AA39MQE8</accession>
<dbReference type="GeneID" id="85349192"/>
<dbReference type="Proteomes" id="UP001175211">
    <property type="component" value="Unassembled WGS sequence"/>
</dbReference>
<dbReference type="AlphaFoldDB" id="A0AA39MQE8"/>
<evidence type="ECO:0000313" key="2">
    <source>
        <dbReference type="Proteomes" id="UP001175211"/>
    </source>
</evidence>
<protein>
    <submittedName>
        <fullName evidence="1">Uncharacterized protein</fullName>
    </submittedName>
</protein>
<keyword evidence="2" id="KW-1185">Reference proteome</keyword>
<organism evidence="1 2">
    <name type="scientific">Armillaria tabescens</name>
    <name type="common">Ringless honey mushroom</name>
    <name type="synonym">Agaricus tabescens</name>
    <dbReference type="NCBI Taxonomy" id="1929756"/>
    <lineage>
        <taxon>Eukaryota</taxon>
        <taxon>Fungi</taxon>
        <taxon>Dikarya</taxon>
        <taxon>Basidiomycota</taxon>
        <taxon>Agaricomycotina</taxon>
        <taxon>Agaricomycetes</taxon>
        <taxon>Agaricomycetidae</taxon>
        <taxon>Agaricales</taxon>
        <taxon>Marasmiineae</taxon>
        <taxon>Physalacriaceae</taxon>
        <taxon>Desarmillaria</taxon>
    </lineage>
</organism>
<name>A0AA39MQE8_ARMTA</name>
<sequence>MIISVLNSEPEPWPIFSLNVFCSDNIRQVMTDLVQDTPMPKTPLDGIGKVLDAMKPIGVVIDTIADLHPAAKTAWSLVSIGTKPLRKLMESDEIVRKLYVTMISTYEQAISQEILSKRESLKTVYDALFQHTIECSTFIRGYVNKTSLAERITRAFLSDTAEEFCEGFEDLRKMLLLNIVAEALAVALSTQEDAEEIKMRQTLRELRPPKSLRTKSKCMKNTRVETIKYLLTWITELRGGMLWCSGLAGTGKSSIVGTLHEHFVVHTSVRSAG</sequence>
<evidence type="ECO:0000313" key="1">
    <source>
        <dbReference type="EMBL" id="KAK0442802.1"/>
    </source>
</evidence>